<protein>
    <submittedName>
        <fullName evidence="5">FadR family transcriptional regulator</fullName>
    </submittedName>
</protein>
<comment type="caution">
    <text evidence="5">The sequence shown here is derived from an EMBL/GenBank/DDBJ whole genome shotgun (WGS) entry which is preliminary data.</text>
</comment>
<dbReference type="SMART" id="SM00345">
    <property type="entry name" value="HTH_GNTR"/>
    <property type="match status" value="1"/>
</dbReference>
<dbReference type="InterPro" id="IPR036390">
    <property type="entry name" value="WH_DNA-bd_sf"/>
</dbReference>
<organism evidence="5 6">
    <name type="scientific">Pseudoclavibacter endophyticus</name>
    <dbReference type="NCBI Taxonomy" id="1778590"/>
    <lineage>
        <taxon>Bacteria</taxon>
        <taxon>Bacillati</taxon>
        <taxon>Actinomycetota</taxon>
        <taxon>Actinomycetes</taxon>
        <taxon>Micrococcales</taxon>
        <taxon>Microbacteriaceae</taxon>
        <taxon>Pseudoclavibacter</taxon>
    </lineage>
</organism>
<dbReference type="OrthoDB" id="9784718at2"/>
<dbReference type="InterPro" id="IPR036388">
    <property type="entry name" value="WH-like_DNA-bd_sf"/>
</dbReference>
<sequence>MVRCASLPLVTELTDHFEHYRLAHGYDQDMAQRGIPAAAAATGPTSADALFSPPGAAALTRLSAVETVRARILLSIEHGLLPTGSRLPKLATIAEGLEVSQISARRALESLVVDGVLVRRRGRGGGTFVADAPPRLEDTSVGAYRADERAIRRLIDQRLLMECALNYESALVATPEQCDELESLLVESESAENWLEHHGPDSRFHRLSVEISGRPEAATYLVTYEALLKYFVPYPMHELETSWREHRALIDAFRRHDGAAAIAITRTHVSALHREMFVALPR</sequence>
<dbReference type="SUPFAM" id="SSF48008">
    <property type="entry name" value="GntR ligand-binding domain-like"/>
    <property type="match status" value="1"/>
</dbReference>
<evidence type="ECO:0000256" key="1">
    <source>
        <dbReference type="ARBA" id="ARBA00023015"/>
    </source>
</evidence>
<dbReference type="Proteomes" id="UP000431744">
    <property type="component" value="Unassembled WGS sequence"/>
</dbReference>
<evidence type="ECO:0000259" key="4">
    <source>
        <dbReference type="PROSITE" id="PS50949"/>
    </source>
</evidence>
<dbReference type="InterPro" id="IPR008920">
    <property type="entry name" value="TF_FadR/GntR_C"/>
</dbReference>
<evidence type="ECO:0000256" key="2">
    <source>
        <dbReference type="ARBA" id="ARBA00023125"/>
    </source>
</evidence>
<keyword evidence="2" id="KW-0238">DNA-binding</keyword>
<evidence type="ECO:0000256" key="3">
    <source>
        <dbReference type="ARBA" id="ARBA00023163"/>
    </source>
</evidence>
<dbReference type="GO" id="GO:0003700">
    <property type="term" value="F:DNA-binding transcription factor activity"/>
    <property type="evidence" value="ECO:0007669"/>
    <property type="project" value="InterPro"/>
</dbReference>
<dbReference type="InterPro" id="IPR000524">
    <property type="entry name" value="Tscrpt_reg_HTH_GntR"/>
</dbReference>
<dbReference type="Gene3D" id="1.10.10.10">
    <property type="entry name" value="Winged helix-like DNA-binding domain superfamily/Winged helix DNA-binding domain"/>
    <property type="match status" value="1"/>
</dbReference>
<dbReference type="Gene3D" id="1.20.120.530">
    <property type="entry name" value="GntR ligand-binding domain-like"/>
    <property type="match status" value="1"/>
</dbReference>
<dbReference type="GO" id="GO:0003677">
    <property type="term" value="F:DNA binding"/>
    <property type="evidence" value="ECO:0007669"/>
    <property type="project" value="UniProtKB-KW"/>
</dbReference>
<evidence type="ECO:0000313" key="6">
    <source>
        <dbReference type="Proteomes" id="UP000431744"/>
    </source>
</evidence>
<dbReference type="AlphaFoldDB" id="A0A6H9WSE6"/>
<dbReference type="SUPFAM" id="SSF46785">
    <property type="entry name" value="Winged helix' DNA-binding domain"/>
    <property type="match status" value="1"/>
</dbReference>
<dbReference type="PANTHER" id="PTHR43537:SF5">
    <property type="entry name" value="UXU OPERON TRANSCRIPTIONAL REGULATOR"/>
    <property type="match status" value="1"/>
</dbReference>
<keyword evidence="3" id="KW-0804">Transcription</keyword>
<gene>
    <name evidence="5" type="ORF">F8O04_02970</name>
</gene>
<reference evidence="5 6" key="1">
    <citation type="submission" date="2019-09" db="EMBL/GenBank/DDBJ databases">
        <title>Phylogeny of genus Pseudoclavibacter and closely related genus.</title>
        <authorList>
            <person name="Li Y."/>
        </authorList>
    </citation>
    <scope>NUCLEOTIDE SEQUENCE [LARGE SCALE GENOMIC DNA]</scope>
    <source>
        <strain evidence="5 6">EGI 60007</strain>
    </source>
</reference>
<evidence type="ECO:0000313" key="5">
    <source>
        <dbReference type="EMBL" id="KAB1649254.1"/>
    </source>
</evidence>
<dbReference type="Pfam" id="PF07729">
    <property type="entry name" value="FCD"/>
    <property type="match status" value="1"/>
</dbReference>
<dbReference type="Pfam" id="PF00392">
    <property type="entry name" value="GntR"/>
    <property type="match status" value="1"/>
</dbReference>
<proteinExistence type="predicted"/>
<dbReference type="SMART" id="SM00895">
    <property type="entry name" value="FCD"/>
    <property type="match status" value="1"/>
</dbReference>
<dbReference type="PROSITE" id="PS50949">
    <property type="entry name" value="HTH_GNTR"/>
    <property type="match status" value="1"/>
</dbReference>
<accession>A0A6H9WSE6</accession>
<feature type="domain" description="HTH gntR-type" evidence="4">
    <location>
        <begin position="62"/>
        <end position="132"/>
    </location>
</feature>
<keyword evidence="1" id="KW-0805">Transcription regulation</keyword>
<dbReference type="PANTHER" id="PTHR43537">
    <property type="entry name" value="TRANSCRIPTIONAL REGULATOR, GNTR FAMILY"/>
    <property type="match status" value="1"/>
</dbReference>
<keyword evidence="6" id="KW-1185">Reference proteome</keyword>
<name>A0A6H9WSE6_9MICO</name>
<dbReference type="InterPro" id="IPR011711">
    <property type="entry name" value="GntR_C"/>
</dbReference>
<dbReference type="EMBL" id="WBJY01000001">
    <property type="protein sequence ID" value="KAB1649254.1"/>
    <property type="molecule type" value="Genomic_DNA"/>
</dbReference>